<feature type="binding site" evidence="9">
    <location>
        <position position="182"/>
    </location>
    <ligand>
        <name>NADP(+)</name>
        <dbReference type="ChEBI" id="CHEBI:58349"/>
    </ligand>
</feature>
<dbReference type="GO" id="GO:0050577">
    <property type="term" value="F:GDP-L-fucose synthase activity"/>
    <property type="evidence" value="ECO:0007669"/>
    <property type="project" value="UniProtKB-UniRule"/>
</dbReference>
<comment type="function">
    <text evidence="9">Catalyzes the two-step NADP-dependent conversion of GDP-4-dehydro-6-deoxy-D-mannose to GDP-fucose, involving an epimerase and a reductase reaction.</text>
</comment>
<dbReference type="CDD" id="cd05239">
    <property type="entry name" value="GDP_FS_SDR_e"/>
    <property type="match status" value="1"/>
</dbReference>
<dbReference type="InterPro" id="IPR001509">
    <property type="entry name" value="Epimerase_deHydtase"/>
</dbReference>
<comment type="caution">
    <text evidence="12">The sequence shown here is derived from an EMBL/GenBank/DDBJ whole genome shotgun (WGS) entry which is preliminary data.</text>
</comment>
<name>A4BRS8_9GAMM</name>
<dbReference type="HOGENOM" id="CLU_007383_18_0_6"/>
<gene>
    <name evidence="9" type="primary">fcl</name>
    <name evidence="12" type="ORF">NB231_02743</name>
</gene>
<keyword evidence="5 9" id="KW-0560">Oxidoreductase</keyword>
<reference evidence="12 13" key="1">
    <citation type="submission" date="2006-02" db="EMBL/GenBank/DDBJ databases">
        <authorList>
            <person name="Waterbury J."/>
            <person name="Ferriera S."/>
            <person name="Johnson J."/>
            <person name="Kravitz S."/>
            <person name="Halpern A."/>
            <person name="Remington K."/>
            <person name="Beeson K."/>
            <person name="Tran B."/>
            <person name="Rogers Y.-H."/>
            <person name="Friedman R."/>
            <person name="Venter J.C."/>
        </authorList>
    </citation>
    <scope>NUCLEOTIDE SEQUENCE [LARGE SCALE GENOMIC DNA]</scope>
    <source>
        <strain evidence="12 13">Nb-231</strain>
    </source>
</reference>
<comment type="catalytic activity">
    <reaction evidence="8 9">
        <text>GDP-beta-L-fucose + NADP(+) = GDP-4-dehydro-alpha-D-rhamnose + NADPH + H(+)</text>
        <dbReference type="Rhea" id="RHEA:18885"/>
        <dbReference type="ChEBI" id="CHEBI:15378"/>
        <dbReference type="ChEBI" id="CHEBI:57273"/>
        <dbReference type="ChEBI" id="CHEBI:57783"/>
        <dbReference type="ChEBI" id="CHEBI:57964"/>
        <dbReference type="ChEBI" id="CHEBI:58349"/>
        <dbReference type="EC" id="1.1.1.271"/>
    </reaction>
</comment>
<dbReference type="UniPathway" id="UPA00128">
    <property type="reaction ID" value="UER00191"/>
</dbReference>
<evidence type="ECO:0000256" key="10">
    <source>
        <dbReference type="SAM" id="MobiDB-lite"/>
    </source>
</evidence>
<accession>A4BRS8</accession>
<dbReference type="GO" id="GO:0016853">
    <property type="term" value="F:isomerase activity"/>
    <property type="evidence" value="ECO:0007669"/>
    <property type="project" value="UniProtKB-KW"/>
</dbReference>
<dbReference type="EC" id="1.1.1.271" evidence="3 9"/>
<feature type="domain" description="NAD-dependent epimerase/dehydratase" evidence="11">
    <location>
        <begin position="9"/>
        <end position="234"/>
    </location>
</feature>
<dbReference type="RefSeq" id="WP_004999536.1">
    <property type="nucleotide sequence ID" value="NZ_CH672427.1"/>
</dbReference>
<keyword evidence="6 9" id="KW-0413">Isomerase</keyword>
<keyword evidence="4 9" id="KW-0521">NADP</keyword>
<feature type="binding site" evidence="9">
    <location>
        <begin position="108"/>
        <end position="111"/>
    </location>
    <ligand>
        <name>NADP(+)</name>
        <dbReference type="ChEBI" id="CHEBI:58349"/>
    </ligand>
</feature>
<feature type="binding site" evidence="9">
    <location>
        <position position="205"/>
    </location>
    <ligand>
        <name>substrate</name>
    </ligand>
</feature>
<dbReference type="Gene3D" id="3.90.25.10">
    <property type="entry name" value="UDP-galactose 4-epimerase, domain 1"/>
    <property type="match status" value="1"/>
</dbReference>
<evidence type="ECO:0000256" key="3">
    <source>
        <dbReference type="ARBA" id="ARBA00012371"/>
    </source>
</evidence>
<evidence type="ECO:0000313" key="13">
    <source>
        <dbReference type="Proteomes" id="UP000003374"/>
    </source>
</evidence>
<evidence type="ECO:0000259" key="11">
    <source>
        <dbReference type="Pfam" id="PF01370"/>
    </source>
</evidence>
<organism evidence="12 13">
    <name type="scientific">Nitrococcus mobilis Nb-231</name>
    <dbReference type="NCBI Taxonomy" id="314278"/>
    <lineage>
        <taxon>Bacteria</taxon>
        <taxon>Pseudomonadati</taxon>
        <taxon>Pseudomonadota</taxon>
        <taxon>Gammaproteobacteria</taxon>
        <taxon>Chromatiales</taxon>
        <taxon>Ectothiorhodospiraceae</taxon>
        <taxon>Nitrococcus</taxon>
    </lineage>
</organism>
<evidence type="ECO:0000256" key="7">
    <source>
        <dbReference type="ARBA" id="ARBA00023268"/>
    </source>
</evidence>
<dbReference type="PANTHER" id="PTHR43238:SF1">
    <property type="entry name" value="GDP-L-FUCOSE SYNTHASE"/>
    <property type="match status" value="1"/>
</dbReference>
<feature type="region of interest" description="Disordered" evidence="10">
    <location>
        <begin position="341"/>
        <end position="368"/>
    </location>
</feature>
<evidence type="ECO:0000313" key="12">
    <source>
        <dbReference type="EMBL" id="EAR21649.1"/>
    </source>
</evidence>
<comment type="similarity">
    <text evidence="2 9">Belongs to the NAD(P)-dependent epimerase/dehydratase family. Fucose synthase subfamily.</text>
</comment>
<keyword evidence="7 9" id="KW-0511">Multifunctional enzyme</keyword>
<dbReference type="InterPro" id="IPR028614">
    <property type="entry name" value="GDP_fucose/colitose_synth"/>
</dbReference>
<feature type="binding site" evidence="9">
    <location>
        <position position="212"/>
    </location>
    <ligand>
        <name>substrate</name>
    </ligand>
</feature>
<feature type="binding site" evidence="9">
    <location>
        <begin position="166"/>
        <end position="169"/>
    </location>
    <ligand>
        <name>NADP(+)</name>
        <dbReference type="ChEBI" id="CHEBI:58349"/>
    </ligand>
</feature>
<proteinExistence type="inferred from homology"/>
<dbReference type="Pfam" id="PF01370">
    <property type="entry name" value="Epimerase"/>
    <property type="match status" value="1"/>
</dbReference>
<dbReference type="PANTHER" id="PTHR43238">
    <property type="entry name" value="GDP-L-FUCOSE SYNTHASE"/>
    <property type="match status" value="1"/>
</dbReference>
<feature type="site" description="Important for catalytic activity" evidence="9">
    <location>
        <position position="110"/>
    </location>
</feature>
<keyword evidence="13" id="KW-1185">Reference proteome</keyword>
<sequence length="368" mass="40439">MVRKLDDVVLVAGHGGMVGSAIVRRLRALGYNNILTAGRDEVDLRSQADVQRFFGVHAIDQMYLAAAKVGGIHANNIYPAEFIYENLMIEANVVHAAHVTGVQKLLFLGSSCIYPKLTEQPMKEAALLTGVLEPTNEPYALAKIAGIKLCESYSRQYGRDYRSVMPTNLYGPNDNFHPENSHVIPALLRRFHEAVQVQAEEVAIWGSGTPRREFLHVDDMAAASVHVMELDEAVYQAHTQPMRSHINVGTGTDCTIRELAETVASVTGFNGRLVFDATKLDGTPRKLLDVTRLSSLGWQASIGLEDGLRDAYRWFVENHDRFRGRSATSWGDLPHGCRIDPAGVDRSGGRESARRDSARAAEQSTGAG</sequence>
<dbReference type="InterPro" id="IPR036291">
    <property type="entry name" value="NAD(P)-bd_dom_sf"/>
</dbReference>
<comment type="pathway">
    <text evidence="1 9">Nucleotide-sugar biosynthesis; GDP-L-fucose biosynthesis via de novo pathway; GDP-L-fucose from GDP-alpha-D-mannose: step 2/2.</text>
</comment>
<evidence type="ECO:0000256" key="9">
    <source>
        <dbReference type="HAMAP-Rule" id="MF_00956"/>
    </source>
</evidence>
<feature type="binding site" evidence="9">
    <location>
        <position position="190"/>
    </location>
    <ligand>
        <name>substrate</name>
    </ligand>
</feature>
<feature type="binding site" evidence="9">
    <location>
        <position position="281"/>
    </location>
    <ligand>
        <name>substrate</name>
    </ligand>
</feature>
<feature type="compositionally biased region" description="Basic and acidic residues" evidence="10">
    <location>
        <begin position="347"/>
        <end position="359"/>
    </location>
</feature>
<dbReference type="FunFam" id="3.40.50.720:FF:000101">
    <property type="entry name" value="GDP-L-fucose synthase"/>
    <property type="match status" value="1"/>
</dbReference>
<dbReference type="AlphaFoldDB" id="A4BRS8"/>
<protein>
    <recommendedName>
        <fullName evidence="3 9">GDP-L-fucose synthase</fullName>
        <ecNumber evidence="3 9">1.1.1.271</ecNumber>
    </recommendedName>
    <alternativeName>
        <fullName evidence="9">GDP-4-keto-6-deoxy-D-mannose-3,5-epimerase-4-reductase</fullName>
    </alternativeName>
</protein>
<feature type="binding site" evidence="9">
    <location>
        <begin position="13"/>
        <end position="19"/>
    </location>
    <ligand>
        <name>NADP(+)</name>
        <dbReference type="ChEBI" id="CHEBI:58349"/>
    </ligand>
</feature>
<dbReference type="Proteomes" id="UP000003374">
    <property type="component" value="Unassembled WGS sequence"/>
</dbReference>
<feature type="binding site" evidence="9">
    <location>
        <position position="143"/>
    </location>
    <ligand>
        <name>NADP(+)</name>
        <dbReference type="ChEBI" id="CHEBI:58349"/>
    </ligand>
</feature>
<evidence type="ECO:0000256" key="4">
    <source>
        <dbReference type="ARBA" id="ARBA00022857"/>
    </source>
</evidence>
<evidence type="ECO:0000256" key="2">
    <source>
        <dbReference type="ARBA" id="ARBA00005959"/>
    </source>
</evidence>
<feature type="active site" description="Proton donor/acceptor" evidence="9">
    <location>
        <position position="139"/>
    </location>
</feature>
<evidence type="ECO:0000256" key="5">
    <source>
        <dbReference type="ARBA" id="ARBA00023002"/>
    </source>
</evidence>
<dbReference type="GO" id="GO:0070401">
    <property type="term" value="F:NADP+ binding"/>
    <property type="evidence" value="ECO:0007669"/>
    <property type="project" value="UniProtKB-UniRule"/>
</dbReference>
<dbReference type="GO" id="GO:0042351">
    <property type="term" value="P:'de novo' GDP-L-fucose biosynthetic process"/>
    <property type="evidence" value="ECO:0007669"/>
    <property type="project" value="UniProtKB-UniRule"/>
</dbReference>
<evidence type="ECO:0000256" key="1">
    <source>
        <dbReference type="ARBA" id="ARBA00004883"/>
    </source>
</evidence>
<dbReference type="SUPFAM" id="SSF51735">
    <property type="entry name" value="NAD(P)-binding Rossmann-fold domains"/>
    <property type="match status" value="1"/>
</dbReference>
<dbReference type="HAMAP" id="MF_00956">
    <property type="entry name" value="GDP_fucose_synth"/>
    <property type="match status" value="1"/>
</dbReference>
<feature type="site" description="Important for catalytic activity" evidence="9">
    <location>
        <position position="112"/>
    </location>
</feature>
<dbReference type="Gene3D" id="3.40.50.720">
    <property type="entry name" value="NAD(P)-binding Rossmann-like Domain"/>
    <property type="match status" value="1"/>
</dbReference>
<dbReference type="STRING" id="314278.NB231_02743"/>
<dbReference type="eggNOG" id="COG0451">
    <property type="taxonomic scope" value="Bacteria"/>
</dbReference>
<evidence type="ECO:0000256" key="8">
    <source>
        <dbReference type="ARBA" id="ARBA00051935"/>
    </source>
</evidence>
<evidence type="ECO:0000256" key="6">
    <source>
        <dbReference type="ARBA" id="ARBA00023235"/>
    </source>
</evidence>
<dbReference type="EMBL" id="AAOF01000007">
    <property type="protein sequence ID" value="EAR21649.1"/>
    <property type="molecule type" value="Genomic_DNA"/>
</dbReference>